<organism evidence="4 5">
    <name type="scientific">Candidatus Kurthia intestinigallinarum</name>
    <dbReference type="NCBI Taxonomy" id="1562256"/>
    <lineage>
        <taxon>Bacteria</taxon>
        <taxon>Bacillati</taxon>
        <taxon>Bacillota</taxon>
        <taxon>Bacilli</taxon>
        <taxon>Bacillales</taxon>
        <taxon>Caryophanaceae</taxon>
        <taxon>Kurthia</taxon>
    </lineage>
</organism>
<dbReference type="InterPro" id="IPR016163">
    <property type="entry name" value="Ald_DH_C"/>
</dbReference>
<dbReference type="GO" id="GO:0009450">
    <property type="term" value="P:gamma-aminobutyric acid catabolic process"/>
    <property type="evidence" value="ECO:0007669"/>
    <property type="project" value="TreeGrafter"/>
</dbReference>
<proteinExistence type="inferred from homology"/>
<accession>A0A433RPV2</accession>
<gene>
    <name evidence="4" type="primary">gabD</name>
    <name evidence="4" type="ORF">QI30_16420</name>
</gene>
<dbReference type="OrthoDB" id="9762913at2"/>
<dbReference type="GO" id="GO:0004777">
    <property type="term" value="F:succinate-semialdehyde dehydrogenase (NAD+) activity"/>
    <property type="evidence" value="ECO:0007669"/>
    <property type="project" value="TreeGrafter"/>
</dbReference>
<sequence length="481" mass="52014">MMKFPEVNNQLFINGEWVDGSEDAVAVYNPSTGEKIADIAQGGTKETAEAIAYAEGAFAGWAATDPKERARILHKIGSLIEENLDRLALIMTLEQGKPLSQSKVEVQTSADSFHWNAEEARRLYGRAIPAPSEHHFLTVYQPLGVVGAITPWNFPSNMIARKIAPALAAGCTVVIKPASATPFSALALAELFVEAGLPKGVANVVMGKSSDIGKELTTNDTVKKITFTGSTEVGQLLNEQSASTLKKVSMELGGHAPFIVFDDADLDQAATSLVTAKFRNNGQVCVSPNRIYVQKSVKKEFTEKLLEAMKTVEVGLGIEDKTVGPLINEEAREHVEAQLKDATDKGATILHGGKRPEDEKFANGPFIEPTVIDGITKDMDIYYVETFGPVIPLIEFETDDEVAEAANDSEFGLASYFFSKNIARISRFSSALEYGMVGVNTMAISQAETPFGGVKHSGFGRENGTEGIHEYVYAKSVCIHD</sequence>
<comment type="similarity">
    <text evidence="1">Belongs to the aldehyde dehydrogenase family.</text>
</comment>
<dbReference type="Gene3D" id="3.40.309.10">
    <property type="entry name" value="Aldehyde Dehydrogenase, Chain A, domain 2"/>
    <property type="match status" value="1"/>
</dbReference>
<evidence type="ECO:0000313" key="4">
    <source>
        <dbReference type="EMBL" id="RUS52360.1"/>
    </source>
</evidence>
<dbReference type="InterPro" id="IPR015590">
    <property type="entry name" value="Aldehyde_DH_dom"/>
</dbReference>
<dbReference type="InterPro" id="IPR050740">
    <property type="entry name" value="Aldehyde_DH_Superfamily"/>
</dbReference>
<evidence type="ECO:0000313" key="5">
    <source>
        <dbReference type="Proteomes" id="UP000288623"/>
    </source>
</evidence>
<dbReference type="SUPFAM" id="SSF53720">
    <property type="entry name" value="ALDH-like"/>
    <property type="match status" value="1"/>
</dbReference>
<dbReference type="PANTHER" id="PTHR43353">
    <property type="entry name" value="SUCCINATE-SEMIALDEHYDE DEHYDROGENASE, MITOCHONDRIAL"/>
    <property type="match status" value="1"/>
</dbReference>
<dbReference type="FunFam" id="3.40.605.10:FF:000005">
    <property type="entry name" value="Succinate-semialdehyde dehydrogenase I"/>
    <property type="match status" value="1"/>
</dbReference>
<dbReference type="AlphaFoldDB" id="A0A433RPV2"/>
<dbReference type="InterPro" id="IPR016161">
    <property type="entry name" value="Ald_DH/histidinol_DH"/>
</dbReference>
<evidence type="ECO:0000256" key="2">
    <source>
        <dbReference type="ARBA" id="ARBA00023002"/>
    </source>
</evidence>
<feature type="domain" description="Aldehyde dehydrogenase" evidence="3">
    <location>
        <begin position="17"/>
        <end position="477"/>
    </location>
</feature>
<dbReference type="EC" id="1.2.1.16" evidence="4"/>
<evidence type="ECO:0000259" key="3">
    <source>
        <dbReference type="Pfam" id="PF00171"/>
    </source>
</evidence>
<dbReference type="CDD" id="cd07103">
    <property type="entry name" value="ALDH_F5_SSADH_GabD"/>
    <property type="match status" value="1"/>
</dbReference>
<dbReference type="Pfam" id="PF00171">
    <property type="entry name" value="Aldedh"/>
    <property type="match status" value="1"/>
</dbReference>
<dbReference type="Proteomes" id="UP000288623">
    <property type="component" value="Unassembled WGS sequence"/>
</dbReference>
<dbReference type="FunFam" id="3.40.309.10:FF:000004">
    <property type="entry name" value="Succinate-semialdehyde dehydrogenase I"/>
    <property type="match status" value="1"/>
</dbReference>
<name>A0A433RPV2_9BACL</name>
<dbReference type="InterPro" id="IPR016162">
    <property type="entry name" value="Ald_DH_N"/>
</dbReference>
<keyword evidence="5" id="KW-1185">Reference proteome</keyword>
<dbReference type="Gene3D" id="3.40.605.10">
    <property type="entry name" value="Aldehyde Dehydrogenase, Chain A, domain 1"/>
    <property type="match status" value="1"/>
</dbReference>
<reference evidence="4 5" key="1">
    <citation type="submission" date="2014-11" db="EMBL/GenBank/DDBJ databases">
        <title>Genome sequence and analysis of novel Kurthia sp.</title>
        <authorList>
            <person name="Lawson J.N."/>
            <person name="Gonzalez J.E."/>
            <person name="Rinauldi L."/>
            <person name="Xuan Z."/>
            <person name="Firman A."/>
            <person name="Shaddox L."/>
            <person name="Trudeau A."/>
            <person name="Shah S."/>
            <person name="Reiman D."/>
        </authorList>
    </citation>
    <scope>NUCLEOTIDE SEQUENCE [LARGE SCALE GENOMIC DNA]</scope>
    <source>
        <strain evidence="4 5">3B1D</strain>
    </source>
</reference>
<keyword evidence="2 4" id="KW-0560">Oxidoreductase</keyword>
<dbReference type="PANTHER" id="PTHR43353:SF5">
    <property type="entry name" value="SUCCINATE-SEMIALDEHYDE DEHYDROGENASE, MITOCHONDRIAL"/>
    <property type="match status" value="1"/>
</dbReference>
<dbReference type="EMBL" id="JTFC01000042">
    <property type="protein sequence ID" value="RUS52360.1"/>
    <property type="molecule type" value="Genomic_DNA"/>
</dbReference>
<comment type="caution">
    <text evidence="4">The sequence shown here is derived from an EMBL/GenBank/DDBJ whole genome shotgun (WGS) entry which is preliminary data.</text>
</comment>
<evidence type="ECO:0000256" key="1">
    <source>
        <dbReference type="ARBA" id="ARBA00009986"/>
    </source>
</evidence>
<protein>
    <submittedName>
        <fullName evidence="4">Succinate-semialdehyde dehydrogenase</fullName>
        <ecNumber evidence="4">1.2.1.16</ecNumber>
    </submittedName>
</protein>